<gene>
    <name evidence="7" type="ORF">ACFOMG_14495</name>
</gene>
<proteinExistence type="predicted"/>
<reference evidence="8" key="1">
    <citation type="journal article" date="2019" name="Int. J. Syst. Evol. Microbiol.">
        <title>The Global Catalogue of Microorganisms (GCM) 10K type strain sequencing project: providing services to taxonomists for standard genome sequencing and annotation.</title>
        <authorList>
            <consortium name="The Broad Institute Genomics Platform"/>
            <consortium name="The Broad Institute Genome Sequencing Center for Infectious Disease"/>
            <person name="Wu L."/>
            <person name="Ma J."/>
        </authorList>
    </citation>
    <scope>NUCLEOTIDE SEQUENCE [LARGE SCALE GENOMIC DNA]</scope>
    <source>
        <strain evidence="8">KCTC 42424</strain>
    </source>
</reference>
<name>A0ABV7VUX1_9GAMM</name>
<evidence type="ECO:0000256" key="2">
    <source>
        <dbReference type="ARBA" id="ARBA00022692"/>
    </source>
</evidence>
<evidence type="ECO:0000313" key="8">
    <source>
        <dbReference type="Proteomes" id="UP001595722"/>
    </source>
</evidence>
<accession>A0ABV7VUX1</accession>
<feature type="domain" description="RDD" evidence="6">
    <location>
        <begin position="20"/>
        <end position="141"/>
    </location>
</feature>
<evidence type="ECO:0000256" key="5">
    <source>
        <dbReference type="SAM" id="Phobius"/>
    </source>
</evidence>
<dbReference type="PANTHER" id="PTHR38480:SF1">
    <property type="entry name" value="SLR0254 PROTEIN"/>
    <property type="match status" value="1"/>
</dbReference>
<evidence type="ECO:0000259" key="6">
    <source>
        <dbReference type="Pfam" id="PF06271"/>
    </source>
</evidence>
<keyword evidence="3 5" id="KW-1133">Transmembrane helix</keyword>
<comment type="caution">
    <text evidence="7">The sequence shown here is derived from an EMBL/GenBank/DDBJ whole genome shotgun (WGS) entry which is preliminary data.</text>
</comment>
<dbReference type="RefSeq" id="WP_376867643.1">
    <property type="nucleotide sequence ID" value="NZ_JBHRYB010000014.1"/>
</dbReference>
<dbReference type="Pfam" id="PF06271">
    <property type="entry name" value="RDD"/>
    <property type="match status" value="1"/>
</dbReference>
<dbReference type="EMBL" id="JBHRYB010000014">
    <property type="protein sequence ID" value="MFC3681311.1"/>
    <property type="molecule type" value="Genomic_DNA"/>
</dbReference>
<dbReference type="Proteomes" id="UP001595722">
    <property type="component" value="Unassembled WGS sequence"/>
</dbReference>
<organism evidence="7 8">
    <name type="scientific">Bacterioplanoides pacificum</name>
    <dbReference type="NCBI Taxonomy" id="1171596"/>
    <lineage>
        <taxon>Bacteria</taxon>
        <taxon>Pseudomonadati</taxon>
        <taxon>Pseudomonadota</taxon>
        <taxon>Gammaproteobacteria</taxon>
        <taxon>Oceanospirillales</taxon>
        <taxon>Oceanospirillaceae</taxon>
        <taxon>Bacterioplanoides</taxon>
    </lineage>
</organism>
<evidence type="ECO:0000256" key="4">
    <source>
        <dbReference type="ARBA" id="ARBA00023136"/>
    </source>
</evidence>
<protein>
    <submittedName>
        <fullName evidence="7">RDD family protein</fullName>
    </submittedName>
</protein>
<feature type="transmembrane region" description="Helical" evidence="5">
    <location>
        <begin position="109"/>
        <end position="128"/>
    </location>
</feature>
<comment type="subcellular location">
    <subcellularLocation>
        <location evidence="1">Membrane</location>
        <topology evidence="1">Multi-pass membrane protein</topology>
    </subcellularLocation>
</comment>
<dbReference type="PANTHER" id="PTHR38480">
    <property type="entry name" value="SLR0254 PROTEIN"/>
    <property type="match status" value="1"/>
</dbReference>
<sequence>MLDAHRAFETPEGIRLRLEVAGPLPRALAWLVDLAIRAVFYLLAAFLLDQLGKFGHGLLLLLIFFSEWLYPTVFEATRGATPGKQAMNLRVTMDDGTSLTWGASFARNLLRAVDFLPFMYLLGLLISLTNNDFKRIGDVIARSIVVYAPQADTSPTYHNPADTTTARSLPLALTAEEQRLIMEFSDQCDFLSAARQREIANLLQPLLQQQDDAAITTLKQYAAWIKGAQA</sequence>
<dbReference type="InterPro" id="IPR010432">
    <property type="entry name" value="RDD"/>
</dbReference>
<keyword evidence="8" id="KW-1185">Reference proteome</keyword>
<feature type="transmembrane region" description="Helical" evidence="5">
    <location>
        <begin position="27"/>
        <end position="47"/>
    </location>
</feature>
<evidence type="ECO:0000256" key="3">
    <source>
        <dbReference type="ARBA" id="ARBA00022989"/>
    </source>
</evidence>
<keyword evidence="4 5" id="KW-0472">Membrane</keyword>
<feature type="transmembrane region" description="Helical" evidence="5">
    <location>
        <begin position="54"/>
        <end position="70"/>
    </location>
</feature>
<keyword evidence="2 5" id="KW-0812">Transmembrane</keyword>
<evidence type="ECO:0000313" key="7">
    <source>
        <dbReference type="EMBL" id="MFC3681311.1"/>
    </source>
</evidence>
<evidence type="ECO:0000256" key="1">
    <source>
        <dbReference type="ARBA" id="ARBA00004141"/>
    </source>
</evidence>